<dbReference type="GO" id="GO:0030155">
    <property type="term" value="P:regulation of cell adhesion"/>
    <property type="evidence" value="ECO:0007669"/>
    <property type="project" value="TreeGrafter"/>
</dbReference>
<protein>
    <submittedName>
        <fullName evidence="14 15">Tenascin-like isoform X1</fullName>
    </submittedName>
</protein>
<evidence type="ECO:0000313" key="15">
    <source>
        <dbReference type="RefSeq" id="XP_032814597.1"/>
    </source>
</evidence>
<dbReference type="SMART" id="SM00181">
    <property type="entry name" value="EGF"/>
    <property type="match status" value="4"/>
</dbReference>
<dbReference type="PROSITE" id="PS00022">
    <property type="entry name" value="EGF_1"/>
    <property type="match status" value="1"/>
</dbReference>
<feature type="domain" description="Fibronectin type-III" evidence="11">
    <location>
        <begin position="617"/>
        <end position="706"/>
    </location>
</feature>
<dbReference type="PANTHER" id="PTHR46708">
    <property type="entry name" value="TENASCIN"/>
    <property type="match status" value="1"/>
</dbReference>
<feature type="compositionally biased region" description="Gly residues" evidence="9">
    <location>
        <begin position="1027"/>
        <end position="1040"/>
    </location>
</feature>
<keyword evidence="6" id="KW-0677">Repeat</keyword>
<dbReference type="CDD" id="cd00087">
    <property type="entry name" value="FReD"/>
    <property type="match status" value="1"/>
</dbReference>
<gene>
    <name evidence="14 15" type="primary">LOC116944866</name>
</gene>
<dbReference type="InterPro" id="IPR013783">
    <property type="entry name" value="Ig-like_fold"/>
</dbReference>
<feature type="compositionally biased region" description="Acidic residues" evidence="9">
    <location>
        <begin position="369"/>
        <end position="378"/>
    </location>
</feature>
<keyword evidence="13" id="KW-1185">Reference proteome</keyword>
<dbReference type="InterPro" id="IPR036116">
    <property type="entry name" value="FN3_sf"/>
</dbReference>
<keyword evidence="10" id="KW-0812">Transmembrane</keyword>
<comment type="subcellular location">
    <subcellularLocation>
        <location evidence="1">Secreted</location>
        <location evidence="1">Extracellular space</location>
        <location evidence="1">Extracellular matrix</location>
    </subcellularLocation>
</comment>
<feature type="domain" description="Fibronectin type-III" evidence="11">
    <location>
        <begin position="1099"/>
        <end position="1189"/>
    </location>
</feature>
<proteinExistence type="inferred from homology"/>
<dbReference type="PROSITE" id="PS01186">
    <property type="entry name" value="EGF_2"/>
    <property type="match status" value="1"/>
</dbReference>
<feature type="region of interest" description="Disordered" evidence="9">
    <location>
        <begin position="364"/>
        <end position="398"/>
    </location>
</feature>
<dbReference type="PANTHER" id="PTHR46708:SF2">
    <property type="entry name" value="FIBRONECTIN TYPE-III DOMAIN-CONTAINING PROTEIN"/>
    <property type="match status" value="1"/>
</dbReference>
<evidence type="ECO:0000256" key="10">
    <source>
        <dbReference type="SAM" id="Phobius"/>
    </source>
</evidence>
<dbReference type="Pfam" id="PF25024">
    <property type="entry name" value="EGF_TEN"/>
    <property type="match status" value="1"/>
</dbReference>
<keyword evidence="10" id="KW-1133">Transmembrane helix</keyword>
<dbReference type="Pfam" id="PF00041">
    <property type="entry name" value="fn3"/>
    <property type="match status" value="10"/>
</dbReference>
<keyword evidence="4" id="KW-0245">EGF-like domain</keyword>
<feature type="transmembrane region" description="Helical" evidence="10">
    <location>
        <begin position="7"/>
        <end position="27"/>
    </location>
</feature>
<feature type="domain" description="Fibronectin type-III" evidence="11">
    <location>
        <begin position="801"/>
        <end position="890"/>
    </location>
</feature>
<dbReference type="GO" id="GO:0031175">
    <property type="term" value="P:neuron projection development"/>
    <property type="evidence" value="ECO:0007669"/>
    <property type="project" value="TreeGrafter"/>
</dbReference>
<evidence type="ECO:0000259" key="11">
    <source>
        <dbReference type="PROSITE" id="PS50853"/>
    </source>
</evidence>
<dbReference type="InterPro" id="IPR050991">
    <property type="entry name" value="ECM_Regulatory_Proteins"/>
</dbReference>
<reference evidence="14 15" key="1">
    <citation type="submission" date="2025-04" db="UniProtKB">
        <authorList>
            <consortium name="RefSeq"/>
        </authorList>
    </citation>
    <scope>IDENTIFICATION</scope>
    <source>
        <tissue evidence="14 15">Sperm</tissue>
    </source>
</reference>
<dbReference type="Gene3D" id="2.10.25.10">
    <property type="entry name" value="Laminin"/>
    <property type="match status" value="3"/>
</dbReference>
<organism evidence="13 14">
    <name type="scientific">Petromyzon marinus</name>
    <name type="common">Sea lamprey</name>
    <dbReference type="NCBI Taxonomy" id="7757"/>
    <lineage>
        <taxon>Eukaryota</taxon>
        <taxon>Metazoa</taxon>
        <taxon>Chordata</taxon>
        <taxon>Craniata</taxon>
        <taxon>Vertebrata</taxon>
        <taxon>Cyclostomata</taxon>
        <taxon>Hyperoartia</taxon>
        <taxon>Petromyzontiformes</taxon>
        <taxon>Petromyzontidae</taxon>
        <taxon>Petromyzon</taxon>
    </lineage>
</organism>
<evidence type="ECO:0000256" key="4">
    <source>
        <dbReference type="ARBA" id="ARBA00022536"/>
    </source>
</evidence>
<feature type="domain" description="Fibronectin type-III" evidence="11">
    <location>
        <begin position="1282"/>
        <end position="1372"/>
    </location>
</feature>
<dbReference type="PROSITE" id="PS50853">
    <property type="entry name" value="FN3"/>
    <property type="match status" value="8"/>
</dbReference>
<dbReference type="Gene3D" id="2.60.40.10">
    <property type="entry name" value="Immunoglobulins"/>
    <property type="match status" value="11"/>
</dbReference>
<feature type="region of interest" description="Disordered" evidence="9">
    <location>
        <begin position="45"/>
        <end position="94"/>
    </location>
</feature>
<feature type="domain" description="Fibronectin type-III" evidence="11">
    <location>
        <begin position="441"/>
        <end position="532"/>
    </location>
</feature>
<keyword evidence="7" id="KW-1015">Disulfide bond</keyword>
<evidence type="ECO:0000259" key="12">
    <source>
        <dbReference type="PROSITE" id="PS51406"/>
    </source>
</evidence>
<dbReference type="InterPro" id="IPR002181">
    <property type="entry name" value="Fibrinogen_a/b/g_C_dom"/>
</dbReference>
<dbReference type="InterPro" id="IPR036056">
    <property type="entry name" value="Fibrinogen-like_C"/>
</dbReference>
<feature type="domain" description="Fibronectin type-III" evidence="11">
    <location>
        <begin position="1190"/>
        <end position="1281"/>
    </location>
</feature>
<dbReference type="SUPFAM" id="SSF56496">
    <property type="entry name" value="Fibrinogen C-terminal domain-like"/>
    <property type="match status" value="1"/>
</dbReference>
<dbReference type="SUPFAM" id="SSF49265">
    <property type="entry name" value="Fibronectin type III"/>
    <property type="match status" value="7"/>
</dbReference>
<dbReference type="Proteomes" id="UP001318040">
    <property type="component" value="Chromosome 22"/>
</dbReference>
<dbReference type="InterPro" id="IPR014716">
    <property type="entry name" value="Fibrinogen_a/b/g_C_1"/>
</dbReference>
<dbReference type="SMART" id="SM00186">
    <property type="entry name" value="FBG"/>
    <property type="match status" value="1"/>
</dbReference>
<evidence type="ECO:0000256" key="1">
    <source>
        <dbReference type="ARBA" id="ARBA00004498"/>
    </source>
</evidence>
<feature type="domain" description="Fibronectin type-III" evidence="11">
    <location>
        <begin position="891"/>
        <end position="985"/>
    </location>
</feature>
<evidence type="ECO:0000313" key="13">
    <source>
        <dbReference type="Proteomes" id="UP001318040"/>
    </source>
</evidence>
<dbReference type="RefSeq" id="XP_032814596.1">
    <property type="nucleotide sequence ID" value="XM_032958705.1"/>
</dbReference>
<dbReference type="GO" id="GO:0005615">
    <property type="term" value="C:extracellular space"/>
    <property type="evidence" value="ECO:0007669"/>
    <property type="project" value="TreeGrafter"/>
</dbReference>
<keyword evidence="3" id="KW-0964">Secreted</keyword>
<keyword evidence="8" id="KW-0325">Glycoprotein</keyword>
<keyword evidence="10" id="KW-0472">Membrane</keyword>
<evidence type="ECO:0000256" key="8">
    <source>
        <dbReference type="ARBA" id="ARBA00023180"/>
    </source>
</evidence>
<keyword evidence="3" id="KW-0272">Extracellular matrix</keyword>
<evidence type="ECO:0000256" key="7">
    <source>
        <dbReference type="ARBA" id="ARBA00023157"/>
    </source>
</evidence>
<feature type="region of interest" description="Disordered" evidence="9">
    <location>
        <begin position="1025"/>
        <end position="1050"/>
    </location>
</feature>
<dbReference type="SMART" id="SM00060">
    <property type="entry name" value="FN3"/>
    <property type="match status" value="11"/>
</dbReference>
<feature type="domain" description="Fibronectin type-III" evidence="11">
    <location>
        <begin position="986"/>
        <end position="1098"/>
    </location>
</feature>
<feature type="region of interest" description="Disordered" evidence="9">
    <location>
        <begin position="116"/>
        <end position="135"/>
    </location>
</feature>
<name>A0AAJ7WYC9_PETMA</name>
<evidence type="ECO:0000256" key="3">
    <source>
        <dbReference type="ARBA" id="ARBA00022530"/>
    </source>
</evidence>
<dbReference type="RefSeq" id="XP_032814597.1">
    <property type="nucleotide sequence ID" value="XM_032958706.1"/>
</dbReference>
<dbReference type="PROSITE" id="PS51406">
    <property type="entry name" value="FIBRINOGEN_C_2"/>
    <property type="match status" value="1"/>
</dbReference>
<evidence type="ECO:0000256" key="6">
    <source>
        <dbReference type="ARBA" id="ARBA00022737"/>
    </source>
</evidence>
<dbReference type="KEGG" id="pmrn:116944866"/>
<comment type="similarity">
    <text evidence="2">Belongs to the tenascin family.</text>
</comment>
<dbReference type="CDD" id="cd00063">
    <property type="entry name" value="FN3"/>
    <property type="match status" value="11"/>
</dbReference>
<evidence type="ECO:0000313" key="14">
    <source>
        <dbReference type="RefSeq" id="XP_032814596.1"/>
    </source>
</evidence>
<evidence type="ECO:0000256" key="2">
    <source>
        <dbReference type="ARBA" id="ARBA00008673"/>
    </source>
</evidence>
<dbReference type="Pfam" id="PF00147">
    <property type="entry name" value="Fibrinogen_C"/>
    <property type="match status" value="1"/>
</dbReference>
<sequence length="1681" mass="178120">MGGKDGVAMAVVVATTVTMVAVLAQLLPTAAGGTLEVLTERLRRDVDSSVETSLELGNDDDDNNNNNGGGGGTSSSSSGGGGSQPVHAGGGRHPHVYNHVYTINMPPSALCGAAPQDGDAAADGDSAGAGSAPIDAGGAAGSAMFMEQTEDSDSQIVFTHRISIPRKACGCRGDHAVDHDGDSPLLRQLLSRIELLEHQVSALRQQCTANGNSNGYGCCGGGAGGAGASAAAAGNVDYLPPCSGHGNFSLETCGCSCDDGWGGANCSEPLCLPASCGDRGRCVDGECLCPDGHEGDACRLAGARCPDDCGDQGRCVDGECRCFEGFEGDACQNSACPDGCNDQGRCVGGECRCYEGFSGERCDVADGREEPEEPEEEEREKRKKDEEKEEEEEEVVVRETDRQILGSVLCTRNCSGLGACVGGACVCNEGILGEDCSEVPPPRNVTVTGVTDRTVDLAWAHDLVVTEYVLRYSPVAPGGLVLEVRATGDSSNATLRELEPGVEYLVTVQAVLNGLLSVPVSARVHTHLSKPEGLRFKSIDETEVEVVWEPFSVALDGWQITFHHGAADVVTDLHGGATSHLQSGLLPGEEYEVRLVAVLDGAHGPPAVATLATPIDGPRAFEVREVTDSYAHLSWERSRARVTSLRLSYRTTGDARPTELGLRPTATEYTLQGLRPGRLYHAMLRAERGLAHSGALHASFTTALDAPRNLRASHQGESGGGLLLEWENSRAQVDGYRVVFAPIAGGPHGSVNVTHQGPDLTSAVTITDLMPGTEYGVGVTAYRGDIQSKPSTINTRTEMDSPLNLHVMNAWDTGLTVRWDPCRARVDRYAIMHISGTGAIGELAVPGSETSANLTGLRPATEYTVVLQAESGLEKSRPATLSANTGFRPVQTLHFSDVSSSGFRVAWEPPAVPVDAFVLRVSEAARGPGEGPGEGPRVVTIDGGQSDALVSGLLPERRYDVSLVAVKGMSTGEAVLGDVATVSDALQGTLQAYDVTSDSLKITWPAQEPRPDNYHIKYRPIGRTAGAAGGGAGGRGGGRGPSKDIPGKSWSLLAPASATRAKLTGLQPGTRYEIALHGVRGSQLTKPLEVVARTSALNPPMKLSFSNVTQTSVTVRWAAREPTPSSYQLSYELAGGDGDREMVSLAGGVTEYTLQDLTPGTEYTVGLAYLPDPDNNDASTGSVTTVLDSPVALLAVNVEASEALLVWRPGRAPIDSYIVTYSTSGHPGGEEEVETLNVPAPALEQQLTGLRPASTYHATVRTVKGALESPPRATTFTTASGSPLAVTFGFVTESTVEVKWLSPTPAPDWFIVSYVPTNGGEVESVTVAGALVSHTLTGLSPGTEYEVSVASLSGAVESEPISSSVTTAIDAPRDLAAVEVAGQSALLTWRPSLANITGYTLRVQGPDGDTTELQVDAGASSRHLDGLTRSTPYSASLYALRGDERSAAALADFTTDGRLIQNPQDCAEQSLNGETESRVYTVYVRNNESQPLLVFCDMSTDGGGWIVFQRRQNGHTEFFRDWKSYARGFGDLRDEFWLGLDNLHRLTQQGRYELRVDLHDGPEEAFALYDRFAVADAAALYRLRIGAYNGTAGDSLSYHQGRPFSAPDRDNDVAVTNCAISYKGAWWYKNCHRVNLNGKYGEASHSQGINWYHWKGHEHSIPFVEMKMRPHGYVHPPGEQR</sequence>
<dbReference type="FunFam" id="3.90.215.10:FF:000001">
    <property type="entry name" value="Tenascin isoform 1"/>
    <property type="match status" value="1"/>
</dbReference>
<evidence type="ECO:0000256" key="9">
    <source>
        <dbReference type="SAM" id="MobiDB-lite"/>
    </source>
</evidence>
<feature type="domain" description="Fibrinogen C-terminal" evidence="12">
    <location>
        <begin position="1457"/>
        <end position="1672"/>
    </location>
</feature>
<keyword evidence="5" id="KW-0732">Signal</keyword>
<dbReference type="InterPro" id="IPR000742">
    <property type="entry name" value="EGF"/>
</dbReference>
<dbReference type="Gene3D" id="3.90.215.10">
    <property type="entry name" value="Gamma Fibrinogen, chain A, domain 1"/>
    <property type="match status" value="1"/>
</dbReference>
<feature type="compositionally biased region" description="Gly residues" evidence="9">
    <location>
        <begin position="67"/>
        <end position="89"/>
    </location>
</feature>
<dbReference type="FunFam" id="2.60.40.10:FF:000099">
    <property type="entry name" value="Fibronectin 1"/>
    <property type="match status" value="1"/>
</dbReference>
<accession>A0AAJ7WYC9</accession>
<evidence type="ECO:0000256" key="5">
    <source>
        <dbReference type="ARBA" id="ARBA00022729"/>
    </source>
</evidence>
<dbReference type="InterPro" id="IPR003961">
    <property type="entry name" value="FN3_dom"/>
</dbReference>